<feature type="binding site" evidence="11">
    <location>
        <position position="433"/>
    </location>
    <ligand>
        <name>K(+)</name>
        <dbReference type="ChEBI" id="CHEBI:29103"/>
    </ligand>
</feature>
<dbReference type="InterPro" id="IPR004772">
    <property type="entry name" value="TrkH"/>
</dbReference>
<keyword evidence="9 10" id="KW-0472">Membrane</keyword>
<proteinExistence type="inferred from homology"/>
<evidence type="ECO:0000256" key="6">
    <source>
        <dbReference type="ARBA" id="ARBA00022958"/>
    </source>
</evidence>
<comment type="function">
    <text evidence="10">Low-affinity potassium transport system. Interacts with Trk system potassium uptake protein TrkA.</text>
</comment>
<evidence type="ECO:0000313" key="13">
    <source>
        <dbReference type="EMBL" id="MDI7922903.1"/>
    </source>
</evidence>
<dbReference type="InterPro" id="IPR003445">
    <property type="entry name" value="Cat_transpt"/>
</dbReference>
<dbReference type="PANTHER" id="PTHR32024:SF3">
    <property type="entry name" value="TRK SYSTEM POTASSIUM UPTAKE PROTEIN"/>
    <property type="match status" value="1"/>
</dbReference>
<feature type="binding site" evidence="11">
    <location>
        <position position="317"/>
    </location>
    <ligand>
        <name>K(+)</name>
        <dbReference type="ChEBI" id="CHEBI:29103"/>
    </ligand>
</feature>
<evidence type="ECO:0000256" key="7">
    <source>
        <dbReference type="ARBA" id="ARBA00022989"/>
    </source>
</evidence>
<keyword evidence="7 12" id="KW-1133">Transmembrane helix</keyword>
<evidence type="ECO:0000256" key="3">
    <source>
        <dbReference type="ARBA" id="ARBA00022475"/>
    </source>
</evidence>
<feature type="transmembrane region" description="Helical" evidence="12">
    <location>
        <begin position="273"/>
        <end position="290"/>
    </location>
</feature>
<feature type="transmembrane region" description="Helical" evidence="12">
    <location>
        <begin position="12"/>
        <end position="33"/>
    </location>
</feature>
<dbReference type="PIRSF" id="PIRSF006247">
    <property type="entry name" value="TrkH"/>
    <property type="match status" value="1"/>
</dbReference>
<dbReference type="GO" id="GO:0005886">
    <property type="term" value="C:plasma membrane"/>
    <property type="evidence" value="ECO:0007669"/>
    <property type="project" value="UniProtKB-SubCell"/>
</dbReference>
<evidence type="ECO:0000256" key="2">
    <source>
        <dbReference type="ARBA" id="ARBA00022448"/>
    </source>
</evidence>
<feature type="binding site" evidence="11">
    <location>
        <position position="434"/>
    </location>
    <ligand>
        <name>K(+)</name>
        <dbReference type="ChEBI" id="CHEBI:29103"/>
    </ligand>
</feature>
<evidence type="ECO:0000256" key="1">
    <source>
        <dbReference type="ARBA" id="ARBA00004651"/>
    </source>
</evidence>
<dbReference type="Proteomes" id="UP001161580">
    <property type="component" value="Unassembled WGS sequence"/>
</dbReference>
<feature type="binding site" evidence="11">
    <location>
        <position position="113"/>
    </location>
    <ligand>
        <name>K(+)</name>
        <dbReference type="ChEBI" id="CHEBI:29103"/>
    </ligand>
</feature>
<comment type="similarity">
    <text evidence="10">Belongs to the TrkH potassium transport family.</text>
</comment>
<keyword evidence="3 10" id="KW-1003">Cell membrane</keyword>
<feature type="transmembrane region" description="Helical" evidence="12">
    <location>
        <begin position="39"/>
        <end position="59"/>
    </location>
</feature>
<feature type="transmembrane region" description="Helical" evidence="12">
    <location>
        <begin position="330"/>
        <end position="352"/>
    </location>
</feature>
<dbReference type="GO" id="GO:0015379">
    <property type="term" value="F:potassium:chloride symporter activity"/>
    <property type="evidence" value="ECO:0007669"/>
    <property type="project" value="InterPro"/>
</dbReference>
<feature type="binding site" evidence="11">
    <location>
        <position position="316"/>
    </location>
    <ligand>
        <name>K(+)</name>
        <dbReference type="ChEBI" id="CHEBI:29103"/>
    </ligand>
</feature>
<keyword evidence="14" id="KW-1185">Reference proteome</keyword>
<feature type="transmembrane region" description="Helical" evidence="12">
    <location>
        <begin position="178"/>
        <end position="200"/>
    </location>
</feature>
<evidence type="ECO:0000256" key="10">
    <source>
        <dbReference type="PIRNR" id="PIRNR006247"/>
    </source>
</evidence>
<evidence type="ECO:0000256" key="9">
    <source>
        <dbReference type="ARBA" id="ARBA00023136"/>
    </source>
</evidence>
<keyword evidence="6 10" id="KW-0630">Potassium</keyword>
<feature type="transmembrane region" description="Helical" evidence="12">
    <location>
        <begin position="394"/>
        <end position="418"/>
    </location>
</feature>
<evidence type="ECO:0000256" key="8">
    <source>
        <dbReference type="ARBA" id="ARBA00023065"/>
    </source>
</evidence>
<dbReference type="EMBL" id="JALDYZ010000006">
    <property type="protein sequence ID" value="MDI7922903.1"/>
    <property type="molecule type" value="Genomic_DNA"/>
</dbReference>
<feature type="transmembrane region" description="Helical" evidence="12">
    <location>
        <begin position="130"/>
        <end position="157"/>
    </location>
</feature>
<feature type="transmembrane region" description="Helical" evidence="12">
    <location>
        <begin position="455"/>
        <end position="478"/>
    </location>
</feature>
<evidence type="ECO:0000256" key="11">
    <source>
        <dbReference type="PIRSR" id="PIRSR006247-1"/>
    </source>
</evidence>
<keyword evidence="4 10" id="KW-0633">Potassium transport</keyword>
<name>A0AAE3U3Z9_9HYPH</name>
<keyword evidence="8 10" id="KW-0406">Ion transport</keyword>
<dbReference type="AlphaFoldDB" id="A0AAE3U3Z9"/>
<feature type="transmembrane region" description="Helical" evidence="12">
    <location>
        <begin position="71"/>
        <end position="93"/>
    </location>
</feature>
<organism evidence="13 14">
    <name type="scientific">Ferirhizobium litorale</name>
    <dbReference type="NCBI Taxonomy" id="2927786"/>
    <lineage>
        <taxon>Bacteria</taxon>
        <taxon>Pseudomonadati</taxon>
        <taxon>Pseudomonadota</taxon>
        <taxon>Alphaproteobacteria</taxon>
        <taxon>Hyphomicrobiales</taxon>
        <taxon>Rhizobiaceae</taxon>
        <taxon>Ferirhizobium</taxon>
    </lineage>
</organism>
<dbReference type="RefSeq" id="WP_311789414.1">
    <property type="nucleotide sequence ID" value="NZ_JALDYY010000029.1"/>
</dbReference>
<evidence type="ECO:0000313" key="14">
    <source>
        <dbReference type="Proteomes" id="UP001161580"/>
    </source>
</evidence>
<protein>
    <recommendedName>
        <fullName evidence="10">Trk system potassium uptake protein</fullName>
    </recommendedName>
</protein>
<evidence type="ECO:0000256" key="12">
    <source>
        <dbReference type="SAM" id="Phobius"/>
    </source>
</evidence>
<evidence type="ECO:0000256" key="5">
    <source>
        <dbReference type="ARBA" id="ARBA00022692"/>
    </source>
</evidence>
<comment type="subcellular location">
    <subcellularLocation>
        <location evidence="10">Cell inner membrane</location>
        <topology evidence="10">Multi-pass membrane protein</topology>
    </subcellularLocation>
    <subcellularLocation>
        <location evidence="1">Cell membrane</location>
        <topology evidence="1">Multi-pass membrane protein</topology>
    </subcellularLocation>
</comment>
<evidence type="ECO:0000256" key="4">
    <source>
        <dbReference type="ARBA" id="ARBA00022538"/>
    </source>
</evidence>
<dbReference type="GO" id="GO:0046872">
    <property type="term" value="F:metal ion binding"/>
    <property type="evidence" value="ECO:0007669"/>
    <property type="project" value="UniProtKB-KW"/>
</dbReference>
<keyword evidence="5 12" id="KW-0812">Transmembrane</keyword>
<feature type="transmembrane region" description="Helical" evidence="12">
    <location>
        <begin position="237"/>
        <end position="261"/>
    </location>
</feature>
<reference evidence="13" key="1">
    <citation type="submission" date="2022-03" db="EMBL/GenBank/DDBJ databases">
        <title>Fererhizobium litorale gen. nov., sp. nov., isolated from sandy sediments of the Sea of Japan seashore.</title>
        <authorList>
            <person name="Romanenko L."/>
            <person name="Kurilenko V."/>
            <person name="Otstavnykh N."/>
            <person name="Svetashev V."/>
            <person name="Tekutyeva L."/>
            <person name="Isaeva M."/>
            <person name="Mikhailov V."/>
        </authorList>
    </citation>
    <scope>NUCLEOTIDE SEQUENCE</scope>
    <source>
        <strain evidence="13">KMM 9576</strain>
    </source>
</reference>
<gene>
    <name evidence="13" type="ORF">MRS75_12505</name>
</gene>
<dbReference type="Pfam" id="PF02386">
    <property type="entry name" value="TrkH"/>
    <property type="match status" value="1"/>
</dbReference>
<accession>A0AAE3U3Z9</accession>
<keyword evidence="11" id="KW-0479">Metal-binding</keyword>
<sequence>MNATLIRSAIHIAAISGQYLATAMFIPAMLDLYHGHDDWRVFALCGFMVGGFSLAAAMATRAPNPTFNKRFGFLLVNVLWAVFSLVGAIPIYFADTDLTFAQALFESVSAVTTTGSTVLVGLDSAPPGLLIWRSLLCWLGGIGIVALGLFVLPFLRVGGMSFFKMESSDTNEKPFARLASYTRAFLAVYFGITLACAIAYDIAGMSRLDAINHAMTTVATAGFSTHDASFAYFDNVAILWISTVFMALCSLPFSILILFVARGRLDALKDPQIGVFLMYLAAFALAVALYDHFMNASDFPTALTQSFFNITSILSTTGYSSADYTTWGPFVVLVVFFATFAGGCSGSTAGGIKAYRFLILYNVLRTGLKRLVYPNAVYSVRYGSKTIDADTQRAVFLFFSTYMMLWAFGSVAMGALGYDVATAISAPITALSNVGPGIGPIIGPAGNFSTISEPALYLLSLLMLLGRLEILSVLVLLMPTYWRN</sequence>
<comment type="caution">
    <text evidence="13">The sequence shown here is derived from an EMBL/GenBank/DDBJ whole genome shotgun (WGS) entry which is preliminary data.</text>
</comment>
<keyword evidence="10" id="KW-0997">Cell inner membrane</keyword>
<feature type="binding site" evidence="11">
    <location>
        <position position="114"/>
    </location>
    <ligand>
        <name>K(+)</name>
        <dbReference type="ChEBI" id="CHEBI:29103"/>
    </ligand>
</feature>
<dbReference type="PANTHER" id="PTHR32024">
    <property type="entry name" value="TRK SYSTEM POTASSIUM UPTAKE PROTEIN TRKG-RELATED"/>
    <property type="match status" value="1"/>
</dbReference>
<keyword evidence="2 10" id="KW-0813">Transport</keyword>